<gene>
    <name evidence="1" type="ORF">B296_00036024</name>
</gene>
<dbReference type="AlphaFoldDB" id="A0A427A445"/>
<proteinExistence type="predicted"/>
<comment type="caution">
    <text evidence="1">The sequence shown here is derived from an EMBL/GenBank/DDBJ whole genome shotgun (WGS) entry which is preliminary data.</text>
</comment>
<dbReference type="Proteomes" id="UP000287651">
    <property type="component" value="Unassembled WGS sequence"/>
</dbReference>
<name>A0A427A445_ENSVE</name>
<accession>A0A427A445</accession>
<dbReference type="EMBL" id="AMZH03003856">
    <property type="protein sequence ID" value="RRT70953.1"/>
    <property type="molecule type" value="Genomic_DNA"/>
</dbReference>
<evidence type="ECO:0000313" key="2">
    <source>
        <dbReference type="Proteomes" id="UP000287651"/>
    </source>
</evidence>
<reference evidence="1 2" key="1">
    <citation type="journal article" date="2014" name="Agronomy (Basel)">
        <title>A Draft Genome Sequence for Ensete ventricosum, the Drought-Tolerant Tree Against Hunger.</title>
        <authorList>
            <person name="Harrison J."/>
            <person name="Moore K.A."/>
            <person name="Paszkiewicz K."/>
            <person name="Jones T."/>
            <person name="Grant M."/>
            <person name="Ambacheew D."/>
            <person name="Muzemil S."/>
            <person name="Studholme D.J."/>
        </authorList>
    </citation>
    <scope>NUCLEOTIDE SEQUENCE [LARGE SCALE GENOMIC DNA]</scope>
</reference>
<sequence length="94" mass="11028">MQVRYNRRVVACQLARKGFQKEKEKRRQINAKDYKMKRMDGASRLEGTPCERIRVPLGRSGRSRIAFRSFLYAVNHTAEAKQARQQNVIDWSGE</sequence>
<organism evidence="1 2">
    <name type="scientific">Ensete ventricosum</name>
    <name type="common">Abyssinian banana</name>
    <name type="synonym">Musa ensete</name>
    <dbReference type="NCBI Taxonomy" id="4639"/>
    <lineage>
        <taxon>Eukaryota</taxon>
        <taxon>Viridiplantae</taxon>
        <taxon>Streptophyta</taxon>
        <taxon>Embryophyta</taxon>
        <taxon>Tracheophyta</taxon>
        <taxon>Spermatophyta</taxon>
        <taxon>Magnoliopsida</taxon>
        <taxon>Liliopsida</taxon>
        <taxon>Zingiberales</taxon>
        <taxon>Musaceae</taxon>
        <taxon>Ensete</taxon>
    </lineage>
</organism>
<evidence type="ECO:0000313" key="1">
    <source>
        <dbReference type="EMBL" id="RRT70953.1"/>
    </source>
</evidence>
<protein>
    <submittedName>
        <fullName evidence="1">Uncharacterized protein</fullName>
    </submittedName>
</protein>